<keyword evidence="2" id="KW-0732">Signal</keyword>
<evidence type="ECO:0000256" key="2">
    <source>
        <dbReference type="SAM" id="SignalP"/>
    </source>
</evidence>
<dbReference type="EMBL" id="SRLO01007742">
    <property type="protein sequence ID" value="TNN27782.1"/>
    <property type="molecule type" value="Genomic_DNA"/>
</dbReference>
<feature type="signal peptide" evidence="2">
    <location>
        <begin position="1"/>
        <end position="30"/>
    </location>
</feature>
<evidence type="ECO:0008006" key="5">
    <source>
        <dbReference type="Google" id="ProtNLM"/>
    </source>
</evidence>
<evidence type="ECO:0000256" key="1">
    <source>
        <dbReference type="SAM" id="MobiDB-lite"/>
    </source>
</evidence>
<dbReference type="Proteomes" id="UP000314294">
    <property type="component" value="Unassembled WGS sequence"/>
</dbReference>
<feature type="chain" id="PRO_5021269852" description="Secreted protein" evidence="2">
    <location>
        <begin position="31"/>
        <end position="132"/>
    </location>
</feature>
<dbReference type="AlphaFoldDB" id="A0A4Z2EHI6"/>
<proteinExistence type="predicted"/>
<evidence type="ECO:0000313" key="3">
    <source>
        <dbReference type="EMBL" id="TNN27782.1"/>
    </source>
</evidence>
<keyword evidence="4" id="KW-1185">Reference proteome</keyword>
<accession>A0A4Z2EHI6</accession>
<sequence length="132" mass="14506">MTPRIPVHRSSWPLTWWCVSWRFWIRTMTGASISTSRLSLHERPAIRPSTPSVPTEVRSSTLTFRHTARPTRGVSLESLEVVRTCLCGLKEADVLSGQSLKQLDFHSACEGADGTHQDPPSAAGPQGAVTQV</sequence>
<name>A0A4Z2EHI6_9TELE</name>
<organism evidence="3 4">
    <name type="scientific">Liparis tanakae</name>
    <name type="common">Tanaka's snailfish</name>
    <dbReference type="NCBI Taxonomy" id="230148"/>
    <lineage>
        <taxon>Eukaryota</taxon>
        <taxon>Metazoa</taxon>
        <taxon>Chordata</taxon>
        <taxon>Craniata</taxon>
        <taxon>Vertebrata</taxon>
        <taxon>Euteleostomi</taxon>
        <taxon>Actinopterygii</taxon>
        <taxon>Neopterygii</taxon>
        <taxon>Teleostei</taxon>
        <taxon>Neoteleostei</taxon>
        <taxon>Acanthomorphata</taxon>
        <taxon>Eupercaria</taxon>
        <taxon>Perciformes</taxon>
        <taxon>Cottioidei</taxon>
        <taxon>Cottales</taxon>
        <taxon>Liparidae</taxon>
        <taxon>Liparis</taxon>
    </lineage>
</organism>
<gene>
    <name evidence="3" type="ORF">EYF80_062072</name>
</gene>
<evidence type="ECO:0000313" key="4">
    <source>
        <dbReference type="Proteomes" id="UP000314294"/>
    </source>
</evidence>
<reference evidence="3 4" key="1">
    <citation type="submission" date="2019-03" db="EMBL/GenBank/DDBJ databases">
        <title>First draft genome of Liparis tanakae, snailfish: a comprehensive survey of snailfish specific genes.</title>
        <authorList>
            <person name="Kim W."/>
            <person name="Song I."/>
            <person name="Jeong J.-H."/>
            <person name="Kim D."/>
            <person name="Kim S."/>
            <person name="Ryu S."/>
            <person name="Song J.Y."/>
            <person name="Lee S.K."/>
        </authorList>
    </citation>
    <scope>NUCLEOTIDE SEQUENCE [LARGE SCALE GENOMIC DNA]</scope>
    <source>
        <tissue evidence="3">Muscle</tissue>
    </source>
</reference>
<comment type="caution">
    <text evidence="3">The sequence shown here is derived from an EMBL/GenBank/DDBJ whole genome shotgun (WGS) entry which is preliminary data.</text>
</comment>
<feature type="region of interest" description="Disordered" evidence="1">
    <location>
        <begin position="111"/>
        <end position="132"/>
    </location>
</feature>
<protein>
    <recommendedName>
        <fullName evidence="5">Secreted protein</fullName>
    </recommendedName>
</protein>